<dbReference type="Gene3D" id="3.40.430.10">
    <property type="entry name" value="Dihydrofolate Reductase, subunit A"/>
    <property type="match status" value="1"/>
</dbReference>
<gene>
    <name evidence="2" type="ORF">GCM10020260_14090</name>
</gene>
<dbReference type="PANTHER" id="PTHR38011">
    <property type="entry name" value="DIHYDROFOLATE REDUCTASE FAMILY PROTEIN (AFU_ORTHOLOGUE AFUA_8G06820)"/>
    <property type="match status" value="1"/>
</dbReference>
<dbReference type="RefSeq" id="WP_344719673.1">
    <property type="nucleotide sequence ID" value="NZ_BAAAYG010000005.1"/>
</dbReference>
<keyword evidence="3" id="KW-1185">Reference proteome</keyword>
<sequence>MTGSARRREPELLMDVITSLDGYASAEGWPGWWGREGPEYLRWLDHQPENSHRLLMGTTTYEVMSGMSQAARDGDAGMSEEEAETLVALDDADKVVCSSSLAEPLSWPHTELVRDDAAAAVARMKAEGQSLRTLGSLSLCRSLMAAGVVDRLRLVIFPVITGASGRERIFEGFGDVALTMLSSRLFDGRLQMVEYAPTPLPQ</sequence>
<comment type="caution">
    <text evidence="2">The sequence shown here is derived from an EMBL/GenBank/DDBJ whole genome shotgun (WGS) entry which is preliminary data.</text>
</comment>
<dbReference type="Proteomes" id="UP001501736">
    <property type="component" value="Unassembled WGS sequence"/>
</dbReference>
<dbReference type="EMBL" id="BAAAYG010000005">
    <property type="protein sequence ID" value="GAA3284138.1"/>
    <property type="molecule type" value="Genomic_DNA"/>
</dbReference>
<proteinExistence type="predicted"/>
<dbReference type="PANTHER" id="PTHR38011:SF2">
    <property type="entry name" value="BIFUNCTIONAL DEAMINASE-REDUCTASE DOMAIN PROTEIN"/>
    <property type="match status" value="1"/>
</dbReference>
<protein>
    <submittedName>
        <fullName evidence="2">Dihydrofolate reductase family protein</fullName>
    </submittedName>
</protein>
<organism evidence="2 3">
    <name type="scientific">Nesterenkonia halobia</name>
    <dbReference type="NCBI Taxonomy" id="37922"/>
    <lineage>
        <taxon>Bacteria</taxon>
        <taxon>Bacillati</taxon>
        <taxon>Actinomycetota</taxon>
        <taxon>Actinomycetes</taxon>
        <taxon>Micrococcales</taxon>
        <taxon>Micrococcaceae</taxon>
        <taxon>Nesterenkonia</taxon>
    </lineage>
</organism>
<dbReference type="InterPro" id="IPR002734">
    <property type="entry name" value="RibDG_C"/>
</dbReference>
<evidence type="ECO:0000313" key="2">
    <source>
        <dbReference type="EMBL" id="GAA3284138.1"/>
    </source>
</evidence>
<dbReference type="InterPro" id="IPR024072">
    <property type="entry name" value="DHFR-like_dom_sf"/>
</dbReference>
<evidence type="ECO:0000259" key="1">
    <source>
        <dbReference type="Pfam" id="PF01872"/>
    </source>
</evidence>
<feature type="domain" description="Bacterial bifunctional deaminase-reductase C-terminal" evidence="1">
    <location>
        <begin position="11"/>
        <end position="188"/>
    </location>
</feature>
<dbReference type="SUPFAM" id="SSF53597">
    <property type="entry name" value="Dihydrofolate reductase-like"/>
    <property type="match status" value="1"/>
</dbReference>
<accession>A0ABP6RDT9</accession>
<reference evidence="3" key="1">
    <citation type="journal article" date="2019" name="Int. J. Syst. Evol. Microbiol.">
        <title>The Global Catalogue of Microorganisms (GCM) 10K type strain sequencing project: providing services to taxonomists for standard genome sequencing and annotation.</title>
        <authorList>
            <consortium name="The Broad Institute Genomics Platform"/>
            <consortium name="The Broad Institute Genome Sequencing Center for Infectious Disease"/>
            <person name="Wu L."/>
            <person name="Ma J."/>
        </authorList>
    </citation>
    <scope>NUCLEOTIDE SEQUENCE [LARGE SCALE GENOMIC DNA]</scope>
    <source>
        <strain evidence="3">JCM 11483</strain>
    </source>
</reference>
<dbReference type="InterPro" id="IPR050765">
    <property type="entry name" value="Riboflavin_Biosynth_HTPR"/>
</dbReference>
<evidence type="ECO:0000313" key="3">
    <source>
        <dbReference type="Proteomes" id="UP001501736"/>
    </source>
</evidence>
<name>A0ABP6RDT9_9MICC</name>
<dbReference type="Pfam" id="PF01872">
    <property type="entry name" value="RibD_C"/>
    <property type="match status" value="1"/>
</dbReference>